<evidence type="ECO:0000256" key="4">
    <source>
        <dbReference type="ARBA" id="ARBA00022692"/>
    </source>
</evidence>
<evidence type="ECO:0000256" key="6">
    <source>
        <dbReference type="ARBA" id="ARBA00023136"/>
    </source>
</evidence>
<dbReference type="GO" id="GO:0044718">
    <property type="term" value="P:siderophore transmembrane transport"/>
    <property type="evidence" value="ECO:0007669"/>
    <property type="project" value="TreeGrafter"/>
</dbReference>
<keyword evidence="6" id="KW-0472">Membrane</keyword>
<evidence type="ECO:0000259" key="8">
    <source>
        <dbReference type="Pfam" id="PF25183"/>
    </source>
</evidence>
<reference evidence="9" key="1">
    <citation type="journal article" date="2014" name="Int. J. Syst. Evol. Microbiol.">
        <title>Complete genome sequence of Corynebacterium casei LMG S-19264T (=DSM 44701T), isolated from a smear-ripened cheese.</title>
        <authorList>
            <consortium name="US DOE Joint Genome Institute (JGI-PGF)"/>
            <person name="Walter F."/>
            <person name="Albersmeier A."/>
            <person name="Kalinowski J."/>
            <person name="Ruckert C."/>
        </authorList>
    </citation>
    <scope>NUCLEOTIDE SEQUENCE</scope>
    <source>
        <strain evidence="9">CGMCC 1.15447</strain>
    </source>
</reference>
<name>A0A916RSV6_9BACT</name>
<comment type="subcellular location">
    <subcellularLocation>
        <location evidence="1">Cell outer membrane</location>
        <topology evidence="1">Multi-pass membrane protein</topology>
    </subcellularLocation>
</comment>
<dbReference type="Pfam" id="PF13620">
    <property type="entry name" value="CarboxypepD_reg"/>
    <property type="match status" value="1"/>
</dbReference>
<dbReference type="PANTHER" id="PTHR30069">
    <property type="entry name" value="TONB-DEPENDENT OUTER MEMBRANE RECEPTOR"/>
    <property type="match status" value="1"/>
</dbReference>
<evidence type="ECO:0000313" key="10">
    <source>
        <dbReference type="Proteomes" id="UP000648801"/>
    </source>
</evidence>
<reference evidence="9" key="2">
    <citation type="submission" date="2020-09" db="EMBL/GenBank/DDBJ databases">
        <authorList>
            <person name="Sun Q."/>
            <person name="Zhou Y."/>
        </authorList>
    </citation>
    <scope>NUCLEOTIDE SEQUENCE</scope>
    <source>
        <strain evidence="9">CGMCC 1.15447</strain>
    </source>
</reference>
<dbReference type="PANTHER" id="PTHR30069:SF29">
    <property type="entry name" value="HEMOGLOBIN AND HEMOGLOBIN-HAPTOGLOBIN-BINDING PROTEIN 1-RELATED"/>
    <property type="match status" value="1"/>
</dbReference>
<dbReference type="InterPro" id="IPR057601">
    <property type="entry name" value="Oar-like_b-barrel"/>
</dbReference>
<keyword evidence="4" id="KW-0812">Transmembrane</keyword>
<keyword evidence="2" id="KW-0813">Transport</keyword>
<dbReference type="Proteomes" id="UP000648801">
    <property type="component" value="Unassembled WGS sequence"/>
</dbReference>
<evidence type="ECO:0000256" key="5">
    <source>
        <dbReference type="ARBA" id="ARBA00022729"/>
    </source>
</evidence>
<feature type="domain" description="TonB-dependent transporter Oar-like beta-barrel" evidence="8">
    <location>
        <begin position="268"/>
        <end position="1121"/>
    </location>
</feature>
<keyword evidence="7" id="KW-0998">Cell outer membrane</keyword>
<dbReference type="EMBL" id="BMJB01000001">
    <property type="protein sequence ID" value="GGA67877.1"/>
    <property type="molecule type" value="Genomic_DNA"/>
</dbReference>
<dbReference type="Gene3D" id="2.60.40.1120">
    <property type="entry name" value="Carboxypeptidase-like, regulatory domain"/>
    <property type="match status" value="1"/>
</dbReference>
<keyword evidence="3" id="KW-1134">Transmembrane beta strand</keyword>
<evidence type="ECO:0000256" key="7">
    <source>
        <dbReference type="ARBA" id="ARBA00023237"/>
    </source>
</evidence>
<dbReference type="SUPFAM" id="SSF56935">
    <property type="entry name" value="Porins"/>
    <property type="match status" value="1"/>
</dbReference>
<keyword evidence="10" id="KW-1185">Reference proteome</keyword>
<sequence length="1128" mass="121873">MISKISINDSYPRPQISFGLPTQAMSATVKLLLALLVVAGAFTTAAYAQFSSSLQGTVSDSTGAVIPGATVTLTDTDTRVSQTATSGPKGDYRFISVAPGPYDVIATAKGFASHTTSVRLQTDQMMNVPFTLTISSQSQTVEVTGQAPVLDTAETRTQMTITTDQLDSLPLPAHSLLSLTTLAPGVTGLGAEGTDNYAAETEVAASANGRSNLGNVYVLDGLDITSDITPGVLNLVPNPDTVQEATVQVNTYNVDYGRNSSIVEVMTSRAGTNKYHLMASDYYTADWLQARTEFQPEQTTKIAKYHLNNMSFTLGGPVPKLKQTYFFTGWEPLIQQVPGTSQTTYEDPAFTSWAKTQWPNSIGVKLLSQFPASNASTTSVATYGSDLYPTTCGTASAAYIPCALPIIDNGVFNASTTRNGLQYNIRGDKYWSKDRVYVNYYRTGLDLGGPSVRVDHGTPQHYIVRSVQGNETHTFNANTINEAAFGFLRMEGLNNATGPFHVPIITVTGGWATQLGVSQADEDYVQHHYIWRDAVTHLYKSHSIQVGYQGFHGDNLTFFGPWFSQPVYNFQSIPAFLQDQIYTETGVAYNLVTGQLAGITGGSVQAHGGTIGIFAQDTWKVNKKLTLTYGLRWDNFGNPAPNSGFTEATFFYGQGTTTEDRVANGYVKQVPHSFSSSPKAWSPRIGVAFDPTGQGKWFVRGGWGMYHDWITLGNIQNEFGNPPAPVTVTFQSNSSGPAPIYSVGTSDTYPFGFTYPQIPTTGLNSAGGITGIQSNIAANDFNLHASNTFNYNVTLERSLGINYSIAAGYSGSHSTGLFTNAAGRSGNAYYGVDINNFPGSLIQNNGKFVRLNQNFGKIMYTTNGPTATYNAFIAEFKGRFLHRGSIDTSYTRSSSWDDDGSYPTVQSNTGNYKQYWSHSYWDVPSRVSMLVDYALPGLHAGPGFLHLLTNGWKPSAITILQSGTPFTVANGNAWKSGEVAGSVLSKTSPGDYNADGTNSDLPNVPTYGYKIPTDRNHQLARTSNGSGFTTGPGVFAVSDFTAPSTLPGEGNEVINGYRNPGYANTDFALLKNTRIRERANLQLRMEVYNLFNYASLGGINGSTNSSSFGKVTSQHNARFLQLGAKVEF</sequence>
<keyword evidence="5" id="KW-0732">Signal</keyword>
<dbReference type="AlphaFoldDB" id="A0A916RSV6"/>
<dbReference type="InterPro" id="IPR008969">
    <property type="entry name" value="CarboxyPept-like_regulatory"/>
</dbReference>
<evidence type="ECO:0000313" key="9">
    <source>
        <dbReference type="EMBL" id="GGA67877.1"/>
    </source>
</evidence>
<accession>A0A916RSV6</accession>
<dbReference type="InterPro" id="IPR036942">
    <property type="entry name" value="Beta-barrel_TonB_sf"/>
</dbReference>
<evidence type="ECO:0000256" key="3">
    <source>
        <dbReference type="ARBA" id="ARBA00022452"/>
    </source>
</evidence>
<organism evidence="9 10">
    <name type="scientific">Edaphobacter acidisoli</name>
    <dbReference type="NCBI Taxonomy" id="2040573"/>
    <lineage>
        <taxon>Bacteria</taxon>
        <taxon>Pseudomonadati</taxon>
        <taxon>Acidobacteriota</taxon>
        <taxon>Terriglobia</taxon>
        <taxon>Terriglobales</taxon>
        <taxon>Acidobacteriaceae</taxon>
        <taxon>Edaphobacter</taxon>
    </lineage>
</organism>
<evidence type="ECO:0000256" key="2">
    <source>
        <dbReference type="ARBA" id="ARBA00022448"/>
    </source>
</evidence>
<dbReference type="Pfam" id="PF25183">
    <property type="entry name" value="OMP_b-brl_4"/>
    <property type="match status" value="1"/>
</dbReference>
<dbReference type="GO" id="GO:0009279">
    <property type="term" value="C:cell outer membrane"/>
    <property type="evidence" value="ECO:0007669"/>
    <property type="project" value="UniProtKB-SubCell"/>
</dbReference>
<dbReference type="GO" id="GO:0015344">
    <property type="term" value="F:siderophore uptake transmembrane transporter activity"/>
    <property type="evidence" value="ECO:0007669"/>
    <property type="project" value="TreeGrafter"/>
</dbReference>
<evidence type="ECO:0000256" key="1">
    <source>
        <dbReference type="ARBA" id="ARBA00004571"/>
    </source>
</evidence>
<dbReference type="InterPro" id="IPR039426">
    <property type="entry name" value="TonB-dep_rcpt-like"/>
</dbReference>
<dbReference type="SUPFAM" id="SSF49464">
    <property type="entry name" value="Carboxypeptidase regulatory domain-like"/>
    <property type="match status" value="1"/>
</dbReference>
<dbReference type="Gene3D" id="2.40.170.20">
    <property type="entry name" value="TonB-dependent receptor, beta-barrel domain"/>
    <property type="match status" value="1"/>
</dbReference>
<proteinExistence type="predicted"/>
<gene>
    <name evidence="9" type="ORF">GCM10011507_19180</name>
</gene>
<protein>
    <recommendedName>
        <fullName evidence="8">TonB-dependent transporter Oar-like beta-barrel domain-containing protein</fullName>
    </recommendedName>
</protein>
<comment type="caution">
    <text evidence="9">The sequence shown here is derived from an EMBL/GenBank/DDBJ whole genome shotgun (WGS) entry which is preliminary data.</text>
</comment>